<accession>A0A6G1KVZ8</accession>
<dbReference type="EMBL" id="ML995909">
    <property type="protein sequence ID" value="KAF2764806.1"/>
    <property type="molecule type" value="Genomic_DNA"/>
</dbReference>
<dbReference type="Proteomes" id="UP000799436">
    <property type="component" value="Unassembled WGS sequence"/>
</dbReference>
<dbReference type="AlphaFoldDB" id="A0A6G1KVZ8"/>
<evidence type="ECO:0000313" key="2">
    <source>
        <dbReference type="Proteomes" id="UP000799436"/>
    </source>
</evidence>
<reference evidence="1" key="1">
    <citation type="journal article" date="2020" name="Stud. Mycol.">
        <title>101 Dothideomycetes genomes: a test case for predicting lifestyles and emergence of pathogens.</title>
        <authorList>
            <person name="Haridas S."/>
            <person name="Albert R."/>
            <person name="Binder M."/>
            <person name="Bloem J."/>
            <person name="Labutti K."/>
            <person name="Salamov A."/>
            <person name="Andreopoulos B."/>
            <person name="Baker S."/>
            <person name="Barry K."/>
            <person name="Bills G."/>
            <person name="Bluhm B."/>
            <person name="Cannon C."/>
            <person name="Castanera R."/>
            <person name="Culley D."/>
            <person name="Daum C."/>
            <person name="Ezra D."/>
            <person name="Gonzalez J."/>
            <person name="Henrissat B."/>
            <person name="Kuo A."/>
            <person name="Liang C."/>
            <person name="Lipzen A."/>
            <person name="Lutzoni F."/>
            <person name="Magnuson J."/>
            <person name="Mondo S."/>
            <person name="Nolan M."/>
            <person name="Ohm R."/>
            <person name="Pangilinan J."/>
            <person name="Park H.-J."/>
            <person name="Ramirez L."/>
            <person name="Alfaro M."/>
            <person name="Sun H."/>
            <person name="Tritt A."/>
            <person name="Yoshinaga Y."/>
            <person name="Zwiers L.-H."/>
            <person name="Turgeon B."/>
            <person name="Goodwin S."/>
            <person name="Spatafora J."/>
            <person name="Crous P."/>
            <person name="Grigoriev I."/>
        </authorList>
    </citation>
    <scope>NUCLEOTIDE SEQUENCE</scope>
    <source>
        <strain evidence="1">CBS 116005</strain>
    </source>
</reference>
<dbReference type="Gene3D" id="3.40.50.1000">
    <property type="entry name" value="HAD superfamily/HAD-like"/>
    <property type="match status" value="1"/>
</dbReference>
<protein>
    <recommendedName>
        <fullName evidence="3">HAD-like protein</fullName>
    </recommendedName>
</protein>
<proteinExistence type="predicted"/>
<dbReference type="PANTHER" id="PTHR28181">
    <property type="entry name" value="UPF0655 PROTEIN YCR015C"/>
    <property type="match status" value="1"/>
</dbReference>
<keyword evidence="2" id="KW-1185">Reference proteome</keyword>
<gene>
    <name evidence="1" type="ORF">EJ03DRAFT_281340</name>
</gene>
<evidence type="ECO:0008006" key="3">
    <source>
        <dbReference type="Google" id="ProtNLM"/>
    </source>
</evidence>
<dbReference type="OrthoDB" id="10255128at2759"/>
<dbReference type="InterPro" id="IPR023214">
    <property type="entry name" value="HAD_sf"/>
</dbReference>
<name>A0A6G1KVZ8_9PEZI</name>
<dbReference type="InterPro" id="IPR036412">
    <property type="entry name" value="HAD-like_sf"/>
</dbReference>
<organism evidence="1 2">
    <name type="scientific">Teratosphaeria nubilosa</name>
    <dbReference type="NCBI Taxonomy" id="161662"/>
    <lineage>
        <taxon>Eukaryota</taxon>
        <taxon>Fungi</taxon>
        <taxon>Dikarya</taxon>
        <taxon>Ascomycota</taxon>
        <taxon>Pezizomycotina</taxon>
        <taxon>Dothideomycetes</taxon>
        <taxon>Dothideomycetidae</taxon>
        <taxon>Mycosphaerellales</taxon>
        <taxon>Teratosphaeriaceae</taxon>
        <taxon>Teratosphaeria</taxon>
    </lineage>
</organism>
<sequence>MKKPARPVHLILDWDGTLTTKDTLAVLAGLTKARDGRIQIPGPAGKARDVSSVQWQDIVDGYMQDYTAHKASHFPKTGGPEALEKWLDSLEPIEYASAQRASDSGFFKGVSIGDVGPTVTHALESRALELRQGWEKLLSLVLVTECQVTIVSSVDFDKAELQSYINDMVIYANDIHGLNSPLGSSGRLVGNVRTAREKLACMKKAVAAHAPSIEPERAPAVIYVGDSATDFLCLNRASGSGRSCDRGVWIFDGPEGDAEKMMEKTFAPCKAEELDFRVARDLNRAYELVLEVCGEEGHQ</sequence>
<dbReference type="PANTHER" id="PTHR28181:SF1">
    <property type="entry name" value="COLD TOLERANCE PROTEIN 1"/>
    <property type="match status" value="1"/>
</dbReference>
<evidence type="ECO:0000313" key="1">
    <source>
        <dbReference type="EMBL" id="KAF2764806.1"/>
    </source>
</evidence>
<dbReference type="InterPro" id="IPR050849">
    <property type="entry name" value="HAD-like_hydrolase_phosphatase"/>
</dbReference>
<dbReference type="SUPFAM" id="SSF56784">
    <property type="entry name" value="HAD-like"/>
    <property type="match status" value="1"/>
</dbReference>